<keyword evidence="1" id="KW-0677">Repeat</keyword>
<feature type="domain" description="HTH psq-type" evidence="3">
    <location>
        <begin position="456"/>
        <end position="495"/>
    </location>
</feature>
<name>A0A2N0Z1X7_9BACI</name>
<reference evidence="4 5" key="1">
    <citation type="journal article" date="2003" name="Int. J. Syst. Evol. Microbiol.">
        <title>Bacillus nealsonii sp. nov., isolated from a spacecraft-assembly facility, whose spores are gamma-radiation resistant.</title>
        <authorList>
            <person name="Venkateswaran K."/>
            <person name="Kempf M."/>
            <person name="Chen F."/>
            <person name="Satomi M."/>
            <person name="Nicholson W."/>
            <person name="Kern R."/>
        </authorList>
    </citation>
    <scope>NUCLEOTIDE SEQUENCE [LARGE SCALE GENOMIC DNA]</scope>
    <source>
        <strain evidence="4 5">FO-92</strain>
    </source>
</reference>
<dbReference type="SUPFAM" id="SSF48452">
    <property type="entry name" value="TPR-like"/>
    <property type="match status" value="1"/>
</dbReference>
<dbReference type="EMBL" id="PISE01000022">
    <property type="protein sequence ID" value="PKG23502.1"/>
    <property type="molecule type" value="Genomic_DNA"/>
</dbReference>
<dbReference type="InterPro" id="IPR051685">
    <property type="entry name" value="Ycf3/AcsC/BcsC/TPR_MFPF"/>
</dbReference>
<dbReference type="SMART" id="SM00028">
    <property type="entry name" value="TPR"/>
    <property type="match status" value="5"/>
</dbReference>
<protein>
    <submittedName>
        <fullName evidence="4">Tetratricopeptide repeat protein</fullName>
    </submittedName>
</protein>
<evidence type="ECO:0000256" key="2">
    <source>
        <dbReference type="ARBA" id="ARBA00022803"/>
    </source>
</evidence>
<evidence type="ECO:0000259" key="3">
    <source>
        <dbReference type="Pfam" id="PF05225"/>
    </source>
</evidence>
<dbReference type="GO" id="GO:0003677">
    <property type="term" value="F:DNA binding"/>
    <property type="evidence" value="ECO:0007669"/>
    <property type="project" value="InterPro"/>
</dbReference>
<dbReference type="Gene3D" id="1.25.40.10">
    <property type="entry name" value="Tetratricopeptide repeat domain"/>
    <property type="match status" value="2"/>
</dbReference>
<dbReference type="Pfam" id="PF13432">
    <property type="entry name" value="TPR_16"/>
    <property type="match status" value="1"/>
</dbReference>
<keyword evidence="5" id="KW-1185">Reference proteome</keyword>
<accession>A0A2N0Z1X7</accession>
<keyword evidence="2" id="KW-0802">TPR repeat</keyword>
<evidence type="ECO:0000313" key="5">
    <source>
        <dbReference type="Proteomes" id="UP000233375"/>
    </source>
</evidence>
<evidence type="ECO:0000313" key="4">
    <source>
        <dbReference type="EMBL" id="PKG23502.1"/>
    </source>
</evidence>
<dbReference type="RefSeq" id="WP_101177237.1">
    <property type="nucleotide sequence ID" value="NZ_PISE01000022.1"/>
</dbReference>
<dbReference type="PANTHER" id="PTHR44943">
    <property type="entry name" value="CELLULOSE SYNTHASE OPERON PROTEIN C"/>
    <property type="match status" value="1"/>
</dbReference>
<dbReference type="InterPro" id="IPR019734">
    <property type="entry name" value="TPR_rpt"/>
</dbReference>
<dbReference type="InterPro" id="IPR007889">
    <property type="entry name" value="HTH_Psq"/>
</dbReference>
<sequence>MHKNSKILQPMGKIITFNPTGEYYFSKGIKAYHRRDYYKSLKYLQRAQALEPGEPMILCQLAIVYADTGEYKKSNELLHLIIEELDEEMVECYYFLANNYAHLGFFKDAYYHANLYLKLDPDGEFVEDTEDLLEVLTLESDNLHEEDAYEEEDLITRQEEARELLETGHFPKAVEVLNKVIGDYPEYWSAYNNLALAYFYLGDVKKANSILDEVLEKNMGNLHALCNKLVFAFYEDEKENVQQLTEMLKKINPMSVDHQYKLGTTFALVGEYTPAFFWLRKLYKQGFSGDASFHYWLAYAAFFTGRENFATSIWEKVLQENPEKKGHEPWNKMTNNVVGFEDHVDSIRKRLESDHLEERLFAWFLTSVSSYKDEIISSIKMPEYLGLSPLEEQYYSYIKTGLQMKEPTLMHAHNTALLMYKKHHPIGTSEAGLYLMWFSVFIGLHKDGISMKNNLAFAAAMEYIWHKYRNEKISQQEAAAYYDLSTSTLQKYVKLVTDYLG</sequence>
<gene>
    <name evidence="4" type="ORF">CWS01_10920</name>
</gene>
<dbReference type="OrthoDB" id="600613at2"/>
<evidence type="ECO:0000256" key="1">
    <source>
        <dbReference type="ARBA" id="ARBA00022737"/>
    </source>
</evidence>
<dbReference type="PANTHER" id="PTHR44943:SF8">
    <property type="entry name" value="TPR REPEAT-CONTAINING PROTEIN MJ0263"/>
    <property type="match status" value="1"/>
</dbReference>
<proteinExistence type="predicted"/>
<dbReference type="InterPro" id="IPR011990">
    <property type="entry name" value="TPR-like_helical_dom_sf"/>
</dbReference>
<organism evidence="4 5">
    <name type="scientific">Niallia nealsonii</name>
    <dbReference type="NCBI Taxonomy" id="115979"/>
    <lineage>
        <taxon>Bacteria</taxon>
        <taxon>Bacillati</taxon>
        <taxon>Bacillota</taxon>
        <taxon>Bacilli</taxon>
        <taxon>Bacillales</taxon>
        <taxon>Bacillaceae</taxon>
        <taxon>Niallia</taxon>
    </lineage>
</organism>
<dbReference type="Pfam" id="PF05225">
    <property type="entry name" value="HTH_psq"/>
    <property type="match status" value="1"/>
</dbReference>
<comment type="caution">
    <text evidence="4">The sequence shown here is derived from an EMBL/GenBank/DDBJ whole genome shotgun (WGS) entry which is preliminary data.</text>
</comment>
<dbReference type="AlphaFoldDB" id="A0A2N0Z1X7"/>
<dbReference type="Proteomes" id="UP000233375">
    <property type="component" value="Unassembled WGS sequence"/>
</dbReference>